<dbReference type="CDD" id="cd00610">
    <property type="entry name" value="OAT_like"/>
    <property type="match status" value="1"/>
</dbReference>
<gene>
    <name evidence="6" type="primary">lysJ</name>
    <name evidence="7" type="ORF">ACFFLM_05155</name>
</gene>
<dbReference type="SUPFAM" id="SSF53383">
    <property type="entry name" value="PLP-dependent transferases"/>
    <property type="match status" value="1"/>
</dbReference>
<dbReference type="InterPro" id="IPR005814">
    <property type="entry name" value="Aminotrans_3"/>
</dbReference>
<accession>A0ABV6AV33</accession>
<dbReference type="PIRSF" id="PIRSF000521">
    <property type="entry name" value="Transaminase_4ab_Lys_Orn"/>
    <property type="match status" value="1"/>
</dbReference>
<dbReference type="NCBIfam" id="TIGR00707">
    <property type="entry name" value="argD"/>
    <property type="match status" value="1"/>
</dbReference>
<evidence type="ECO:0000256" key="3">
    <source>
        <dbReference type="ARBA" id="ARBA00022605"/>
    </source>
</evidence>
<evidence type="ECO:0000313" key="8">
    <source>
        <dbReference type="Proteomes" id="UP001589733"/>
    </source>
</evidence>
<organism evidence="7 8">
    <name type="scientific">Deinococcus oregonensis</name>
    <dbReference type="NCBI Taxonomy" id="1805970"/>
    <lineage>
        <taxon>Bacteria</taxon>
        <taxon>Thermotogati</taxon>
        <taxon>Deinococcota</taxon>
        <taxon>Deinococci</taxon>
        <taxon>Deinococcales</taxon>
        <taxon>Deinococcaceae</taxon>
        <taxon>Deinococcus</taxon>
    </lineage>
</organism>
<keyword evidence="5 6" id="KW-0663">Pyridoxal phosphate</keyword>
<reference evidence="7 8" key="1">
    <citation type="submission" date="2024-09" db="EMBL/GenBank/DDBJ databases">
        <authorList>
            <person name="Sun Q."/>
            <person name="Mori K."/>
        </authorList>
    </citation>
    <scope>NUCLEOTIDE SEQUENCE [LARGE SCALE GENOMIC DNA]</scope>
    <source>
        <strain evidence="7 8">JCM 13503</strain>
    </source>
</reference>
<keyword evidence="1 6" id="KW-0963">Cytoplasm</keyword>
<dbReference type="InterPro" id="IPR037537">
    <property type="entry name" value="LysJ"/>
</dbReference>
<evidence type="ECO:0000256" key="5">
    <source>
        <dbReference type="ARBA" id="ARBA00022898"/>
    </source>
</evidence>
<dbReference type="PANTHER" id="PTHR11986:SF79">
    <property type="entry name" value="ACETYLORNITHINE AMINOTRANSFERASE, MITOCHONDRIAL"/>
    <property type="match status" value="1"/>
</dbReference>
<keyword evidence="3 6" id="KW-0028">Amino-acid biosynthesis</keyword>
<comment type="subcellular location">
    <subcellularLocation>
        <location evidence="6">Cytoplasm</location>
    </subcellularLocation>
</comment>
<dbReference type="InterPro" id="IPR004636">
    <property type="entry name" value="AcOrn/SuccOrn_fam"/>
</dbReference>
<dbReference type="Gene3D" id="3.90.1150.10">
    <property type="entry name" value="Aspartate Aminotransferase, domain 1"/>
    <property type="match status" value="1"/>
</dbReference>
<comment type="function">
    <text evidence="6">Catalyzes the transfer of the amino group of L-glutamate to [LysW]-aminoadipate 6-semialdehyde, generating [LysW]-gamma-L-lysine.</text>
</comment>
<dbReference type="GO" id="GO:0008483">
    <property type="term" value="F:transaminase activity"/>
    <property type="evidence" value="ECO:0007669"/>
    <property type="project" value="UniProtKB-KW"/>
</dbReference>
<dbReference type="Pfam" id="PF00202">
    <property type="entry name" value="Aminotran_3"/>
    <property type="match status" value="1"/>
</dbReference>
<sequence>MTVSTTTQRWLDSEQRYDSGVFNKHPLVLVRGQNTTVWDAEGRAYLDCATGAGVASVGHCNPDVVHAIQQQAATLLTVAQTIPNDKRAEFLEVLTSLLPDALQRVFLCNSGTEAMEAAKKFAVTATRRSKFIAMKRGFSGRSLGALAFTWEPAYREPFGAILDGANVEFIAYGDTQALQAAVDDSVAAVILEPVQGEGGVRPADLTFMQAARDLTRQHGALLILDEIQTGFGRTGKMFAMEHFGIVPDGVTLAKAMGGGLPIGAFVTTADVASRMPKGGHGGTFGGNPLAMAAGTAAMRFIARERLAEHAAEKGAYFRQQLRSITNPKIREVRGLGLMIGVELKQKSAPIITALEQHEGVLALPATSLVVRFLPPLTITHDEIDQVVTAFERVLQRT</sequence>
<comment type="similarity">
    <text evidence="6">Belongs to the class-III pyridoxal-phosphate-dependent aminotransferase family. LysJ subfamily.</text>
</comment>
<comment type="subunit">
    <text evidence="6">Homodimer.</text>
</comment>
<dbReference type="PANTHER" id="PTHR11986">
    <property type="entry name" value="AMINOTRANSFERASE CLASS III"/>
    <property type="match status" value="1"/>
</dbReference>
<keyword evidence="2 6" id="KW-0032">Aminotransferase</keyword>
<evidence type="ECO:0000256" key="2">
    <source>
        <dbReference type="ARBA" id="ARBA00022576"/>
    </source>
</evidence>
<dbReference type="InterPro" id="IPR049704">
    <property type="entry name" value="Aminotrans_3_PPA_site"/>
</dbReference>
<feature type="binding site" evidence="6">
    <location>
        <begin position="225"/>
        <end position="228"/>
    </location>
    <ligand>
        <name>pyridoxal 5'-phosphate</name>
        <dbReference type="ChEBI" id="CHEBI:597326"/>
    </ligand>
</feature>
<proteinExistence type="inferred from homology"/>
<name>A0ABV6AV33_9DEIO</name>
<dbReference type="RefSeq" id="WP_380006227.1">
    <property type="nucleotide sequence ID" value="NZ_JBHLYR010000014.1"/>
</dbReference>
<evidence type="ECO:0000256" key="6">
    <source>
        <dbReference type="HAMAP-Rule" id="MF_02084"/>
    </source>
</evidence>
<feature type="modified residue" description="N6-(pyridoxal phosphate)lysine" evidence="6">
    <location>
        <position position="254"/>
    </location>
</feature>
<comment type="caution">
    <text evidence="6">Lacks conserved residue(s) required for the propagation of feature annotation.</text>
</comment>
<feature type="binding site" evidence="6">
    <location>
        <position position="283"/>
    </location>
    <ligand>
        <name>pyridoxal 5'-phosphate</name>
        <dbReference type="ChEBI" id="CHEBI:597326"/>
    </ligand>
</feature>
<dbReference type="InterPro" id="IPR015421">
    <property type="entry name" value="PyrdxlP-dep_Trfase_major"/>
</dbReference>
<dbReference type="Gene3D" id="3.40.640.10">
    <property type="entry name" value="Type I PLP-dependent aspartate aminotransferase-like (Major domain)"/>
    <property type="match status" value="1"/>
</dbReference>
<dbReference type="EMBL" id="JBHLYR010000014">
    <property type="protein sequence ID" value="MFB9991364.1"/>
    <property type="molecule type" value="Genomic_DNA"/>
</dbReference>
<dbReference type="HAMAP" id="MF_02084">
    <property type="entry name" value="LysJ_aminotrans_3"/>
    <property type="match status" value="1"/>
</dbReference>
<dbReference type="InterPro" id="IPR050103">
    <property type="entry name" value="Class-III_PLP-dep_AT"/>
</dbReference>
<protein>
    <recommendedName>
        <fullName evidence="6">[LysW]-aminoadipate semialdehyde transaminase</fullName>
        <ecNumber evidence="6">2.6.1.118</ecNumber>
    </recommendedName>
</protein>
<comment type="pathway">
    <text evidence="6">Amino-acid biosynthesis; L-lysine biosynthesis via AAA pathway; L-lysine from L-alpha-aminoadipate (Thermus route): step 4/5.</text>
</comment>
<keyword evidence="4 6" id="KW-0808">Transferase</keyword>
<dbReference type="EC" id="2.6.1.118" evidence="6"/>
<evidence type="ECO:0000256" key="4">
    <source>
        <dbReference type="ARBA" id="ARBA00022679"/>
    </source>
</evidence>
<feature type="binding site" evidence="6">
    <location>
        <position position="138"/>
    </location>
    <ligand>
        <name>pyridoxal 5'-phosphate</name>
        <dbReference type="ChEBI" id="CHEBI:597326"/>
    </ligand>
</feature>
<comment type="caution">
    <text evidence="7">The sequence shown here is derived from an EMBL/GenBank/DDBJ whole genome shotgun (WGS) entry which is preliminary data.</text>
</comment>
<feature type="binding site" evidence="6">
    <location>
        <begin position="111"/>
        <end position="112"/>
    </location>
    <ligand>
        <name>pyridoxal 5'-phosphate</name>
        <dbReference type="ChEBI" id="CHEBI:597326"/>
    </ligand>
</feature>
<dbReference type="Proteomes" id="UP001589733">
    <property type="component" value="Unassembled WGS sequence"/>
</dbReference>
<keyword evidence="6" id="KW-0457">Lysine biosynthesis</keyword>
<comment type="cofactor">
    <cofactor evidence="6">
        <name>pyridoxal 5'-phosphate</name>
        <dbReference type="ChEBI" id="CHEBI:597326"/>
    </cofactor>
    <text evidence="6">Binds 1 pyridoxal phosphate per subunit.</text>
</comment>
<evidence type="ECO:0000256" key="1">
    <source>
        <dbReference type="ARBA" id="ARBA00022490"/>
    </source>
</evidence>
<keyword evidence="8" id="KW-1185">Reference proteome</keyword>
<feature type="binding site" evidence="6">
    <location>
        <position position="141"/>
    </location>
    <ligand>
        <name>substrate</name>
    </ligand>
</feature>
<dbReference type="InterPro" id="IPR015424">
    <property type="entry name" value="PyrdxlP-dep_Trfase"/>
</dbReference>
<dbReference type="PROSITE" id="PS00600">
    <property type="entry name" value="AA_TRANSFER_CLASS_3"/>
    <property type="match status" value="1"/>
</dbReference>
<dbReference type="InterPro" id="IPR015422">
    <property type="entry name" value="PyrdxlP-dep_Trfase_small"/>
</dbReference>
<comment type="catalytic activity">
    <reaction evidence="6">
        <text>[amino-group carrier protein]-C-terminal-gamma-(L-lysyl)-L-glutamate + 2-oxoglutarate = [amino-group carrier protein]-C-terminal-N-(1-carboxy-5-oxopentan-1-yl)-L-glutamine + L-glutamate</text>
        <dbReference type="Rhea" id="RHEA:41952"/>
        <dbReference type="Rhea" id="RHEA-COMP:9714"/>
        <dbReference type="Rhea" id="RHEA-COMP:9715"/>
        <dbReference type="ChEBI" id="CHEBI:16810"/>
        <dbReference type="ChEBI" id="CHEBI:29985"/>
        <dbReference type="ChEBI" id="CHEBI:78501"/>
        <dbReference type="ChEBI" id="CHEBI:78526"/>
        <dbReference type="EC" id="2.6.1.118"/>
    </reaction>
</comment>
<evidence type="ECO:0000313" key="7">
    <source>
        <dbReference type="EMBL" id="MFB9991364.1"/>
    </source>
</evidence>